<sequence length="141" mass="14567">MRFLPYALAALPGCAFAQAASVPASLAGSGPGLGQFVQVLLMLGLVLALIVGAAWLMRRFSLLPGQAGNQLRVVSGVMVGPKERVVIVEQGETWLVVGVTAHSVNLLHTLPRPDDAPAAGAPAPLPPFAEKLAALMKKARA</sequence>
<proteinExistence type="inferred from homology"/>
<keyword evidence="2 7" id="KW-0812">Transmembrane</keyword>
<keyword evidence="5 7" id="KW-0975">Bacterial flagellum</keyword>
<evidence type="ECO:0000256" key="5">
    <source>
        <dbReference type="ARBA" id="ARBA00023143"/>
    </source>
</evidence>
<organism evidence="9 10">
    <name type="scientific">Jeongeupia chitinilytica</name>
    <dbReference type="NCBI Taxonomy" id="1041641"/>
    <lineage>
        <taxon>Bacteria</taxon>
        <taxon>Pseudomonadati</taxon>
        <taxon>Pseudomonadota</taxon>
        <taxon>Betaproteobacteria</taxon>
        <taxon>Neisseriales</taxon>
        <taxon>Chitinibacteraceae</taxon>
        <taxon>Jeongeupia</taxon>
    </lineage>
</organism>
<keyword evidence="8" id="KW-0732">Signal</keyword>
<evidence type="ECO:0000256" key="3">
    <source>
        <dbReference type="ARBA" id="ARBA00022989"/>
    </source>
</evidence>
<evidence type="ECO:0000256" key="4">
    <source>
        <dbReference type="ARBA" id="ARBA00023136"/>
    </source>
</evidence>
<gene>
    <name evidence="9" type="ORF">GCM10007350_01210</name>
</gene>
<dbReference type="NCBIfam" id="TIGR03500">
    <property type="entry name" value="FliO_TIGR"/>
    <property type="match status" value="1"/>
</dbReference>
<accession>A0ABQ3GXZ0</accession>
<dbReference type="Pfam" id="PF04347">
    <property type="entry name" value="FliO"/>
    <property type="match status" value="1"/>
</dbReference>
<dbReference type="InterPro" id="IPR052205">
    <property type="entry name" value="FliO/MopB"/>
</dbReference>
<dbReference type="InterPro" id="IPR022781">
    <property type="entry name" value="Flagellar_biosynth_FliO"/>
</dbReference>
<keyword evidence="10" id="KW-1185">Reference proteome</keyword>
<comment type="caution">
    <text evidence="9">The sequence shown here is derived from an EMBL/GenBank/DDBJ whole genome shotgun (WGS) entry which is preliminary data.</text>
</comment>
<evidence type="ECO:0000256" key="2">
    <source>
        <dbReference type="ARBA" id="ARBA00022692"/>
    </source>
</evidence>
<keyword evidence="3 7" id="KW-1133">Transmembrane helix</keyword>
<reference evidence="10" key="1">
    <citation type="journal article" date="2019" name="Int. J. Syst. Evol. Microbiol.">
        <title>The Global Catalogue of Microorganisms (GCM) 10K type strain sequencing project: providing services to taxonomists for standard genome sequencing and annotation.</title>
        <authorList>
            <consortium name="The Broad Institute Genomics Platform"/>
            <consortium name="The Broad Institute Genome Sequencing Center for Infectious Disease"/>
            <person name="Wu L."/>
            <person name="Ma J."/>
        </authorList>
    </citation>
    <scope>NUCLEOTIDE SEQUENCE [LARGE SCALE GENOMIC DNA]</scope>
    <source>
        <strain evidence="10">KCTC 23701</strain>
    </source>
</reference>
<evidence type="ECO:0000256" key="1">
    <source>
        <dbReference type="ARBA" id="ARBA00022475"/>
    </source>
</evidence>
<feature type="chain" id="PRO_5047281990" description="Flagellar protein" evidence="8">
    <location>
        <begin position="20"/>
        <end position="141"/>
    </location>
</feature>
<dbReference type="RefSeq" id="WP_189458213.1">
    <property type="nucleotide sequence ID" value="NZ_BMYO01000001.1"/>
</dbReference>
<dbReference type="PANTHER" id="PTHR38766">
    <property type="entry name" value="FLAGELLAR PROTEIN FLIO"/>
    <property type="match status" value="1"/>
</dbReference>
<evidence type="ECO:0000256" key="6">
    <source>
        <dbReference type="ARBA" id="ARBA00037937"/>
    </source>
</evidence>
<evidence type="ECO:0000256" key="8">
    <source>
        <dbReference type="SAM" id="SignalP"/>
    </source>
</evidence>
<evidence type="ECO:0000313" key="9">
    <source>
        <dbReference type="EMBL" id="GHD55482.1"/>
    </source>
</evidence>
<comment type="subcellular location">
    <subcellularLocation>
        <location evidence="7">Cell membrane</location>
    </subcellularLocation>
    <subcellularLocation>
        <location evidence="7">Bacterial flagellum basal body</location>
    </subcellularLocation>
</comment>
<name>A0ABQ3GXZ0_9NEIS</name>
<dbReference type="Proteomes" id="UP000604737">
    <property type="component" value="Unassembled WGS sequence"/>
</dbReference>
<evidence type="ECO:0000256" key="7">
    <source>
        <dbReference type="RuleBase" id="RU362064"/>
    </source>
</evidence>
<keyword evidence="4 7" id="KW-0472">Membrane</keyword>
<dbReference type="PANTHER" id="PTHR38766:SF1">
    <property type="entry name" value="FLAGELLAR PROTEIN FLIO"/>
    <property type="match status" value="1"/>
</dbReference>
<protein>
    <recommendedName>
        <fullName evidence="7">Flagellar protein</fullName>
    </recommendedName>
</protein>
<keyword evidence="1 7" id="KW-1003">Cell membrane</keyword>
<dbReference type="EMBL" id="BMYO01000001">
    <property type="protein sequence ID" value="GHD55482.1"/>
    <property type="molecule type" value="Genomic_DNA"/>
</dbReference>
<comment type="similarity">
    <text evidence="6 7">Belongs to the FliO/MopB family.</text>
</comment>
<feature type="transmembrane region" description="Helical" evidence="7">
    <location>
        <begin position="35"/>
        <end position="56"/>
    </location>
</feature>
<feature type="signal peptide" evidence="8">
    <location>
        <begin position="1"/>
        <end position="19"/>
    </location>
</feature>
<evidence type="ECO:0000313" key="10">
    <source>
        <dbReference type="Proteomes" id="UP000604737"/>
    </source>
</evidence>